<dbReference type="AlphaFoldDB" id="A0A4R5CDK4"/>
<evidence type="ECO:0000313" key="2">
    <source>
        <dbReference type="EMBL" id="TDD96380.1"/>
    </source>
</evidence>
<dbReference type="InParanoid" id="A0A4R5CDK4"/>
<accession>A0A4R5CDK4</accession>
<dbReference type="RefSeq" id="WP_131901803.1">
    <property type="nucleotide sequence ID" value="NZ_SMKZ01000083.1"/>
</dbReference>
<keyword evidence="3" id="KW-1185">Reference proteome</keyword>
<keyword evidence="1" id="KW-0732">Signal</keyword>
<gene>
    <name evidence="2" type="ORF">E1269_30570</name>
</gene>
<feature type="signal peptide" evidence="1">
    <location>
        <begin position="1"/>
        <end position="22"/>
    </location>
</feature>
<dbReference type="PROSITE" id="PS51257">
    <property type="entry name" value="PROKAR_LIPOPROTEIN"/>
    <property type="match status" value="1"/>
</dbReference>
<name>A0A4R5CDK4_9ACTN</name>
<sequence length="132" mass="14144">MNRSTRTLSLLGAAAMAFAVTACGGDDSGSGSDYCDLVTSAEEDFSSLDPTDPENADAMKDVVDRFNEIADAAPEDVQEDWRTFADGYQAMSEIDMTDPAAMEELEGLEGLDAAMQNVTEHISEECDLAVEM</sequence>
<dbReference type="OrthoDB" id="3747275at2"/>
<evidence type="ECO:0000313" key="3">
    <source>
        <dbReference type="Proteomes" id="UP000294739"/>
    </source>
</evidence>
<dbReference type="Proteomes" id="UP000294739">
    <property type="component" value="Unassembled WGS sequence"/>
</dbReference>
<feature type="chain" id="PRO_5038446739" evidence="1">
    <location>
        <begin position="23"/>
        <end position="132"/>
    </location>
</feature>
<organism evidence="2 3">
    <name type="scientific">Jiangella asiatica</name>
    <dbReference type="NCBI Taxonomy" id="2530372"/>
    <lineage>
        <taxon>Bacteria</taxon>
        <taxon>Bacillati</taxon>
        <taxon>Actinomycetota</taxon>
        <taxon>Actinomycetes</taxon>
        <taxon>Jiangellales</taxon>
        <taxon>Jiangellaceae</taxon>
        <taxon>Jiangella</taxon>
    </lineage>
</organism>
<protein>
    <submittedName>
        <fullName evidence="2">Uncharacterized protein</fullName>
    </submittedName>
</protein>
<dbReference type="EMBL" id="SMKZ01000083">
    <property type="protein sequence ID" value="TDD96380.1"/>
    <property type="molecule type" value="Genomic_DNA"/>
</dbReference>
<evidence type="ECO:0000256" key="1">
    <source>
        <dbReference type="SAM" id="SignalP"/>
    </source>
</evidence>
<proteinExistence type="predicted"/>
<reference evidence="2 3" key="1">
    <citation type="submission" date="2019-03" db="EMBL/GenBank/DDBJ databases">
        <title>Draft genome sequences of novel Actinobacteria.</title>
        <authorList>
            <person name="Sahin N."/>
            <person name="Ay H."/>
            <person name="Saygin H."/>
        </authorList>
    </citation>
    <scope>NUCLEOTIDE SEQUENCE [LARGE SCALE GENOMIC DNA]</scope>
    <source>
        <strain evidence="2 3">5K138</strain>
    </source>
</reference>
<comment type="caution">
    <text evidence="2">The sequence shown here is derived from an EMBL/GenBank/DDBJ whole genome shotgun (WGS) entry which is preliminary data.</text>
</comment>